<evidence type="ECO:0000313" key="3">
    <source>
        <dbReference type="EMBL" id="KLV10676.1"/>
    </source>
</evidence>
<dbReference type="OrthoDB" id="8901110at2"/>
<evidence type="ECO:0000313" key="4">
    <source>
        <dbReference type="Proteomes" id="UP000035909"/>
    </source>
</evidence>
<organism evidence="3 4">
    <name type="scientific">Photobacterium ganghwense</name>
    <dbReference type="NCBI Taxonomy" id="320778"/>
    <lineage>
        <taxon>Bacteria</taxon>
        <taxon>Pseudomonadati</taxon>
        <taxon>Pseudomonadota</taxon>
        <taxon>Gammaproteobacteria</taxon>
        <taxon>Vibrionales</taxon>
        <taxon>Vibrionaceae</taxon>
        <taxon>Photobacterium</taxon>
    </lineage>
</organism>
<dbReference type="InterPro" id="IPR007893">
    <property type="entry name" value="Spore_coat_U/FanG"/>
</dbReference>
<feature type="region of interest" description="Disordered" evidence="1">
    <location>
        <begin position="250"/>
        <end position="275"/>
    </location>
</feature>
<dbReference type="PANTHER" id="PTHR37089">
    <property type="entry name" value="PROTEIN U-RELATED"/>
    <property type="match status" value="1"/>
</dbReference>
<keyword evidence="4" id="KW-1185">Reference proteome</keyword>
<feature type="domain" description="Spore coat protein U/FanG" evidence="2">
    <location>
        <begin position="7"/>
        <end position="143"/>
    </location>
</feature>
<evidence type="ECO:0000256" key="1">
    <source>
        <dbReference type="SAM" id="MobiDB-lite"/>
    </source>
</evidence>
<dbReference type="AlphaFoldDB" id="A0A0J1HGE3"/>
<sequence>MAMPGIACELTAPTPLVQFGSVSSLTVNTAPQQSSAQPHAGITCDFVSVLSVLSGDKVSVRFTSNGAGQMKTKADSESSLAYQIFADSALSFKYEFDQTYNFFDAGLIELFDLFGKSAEFPLYVRTQANSNLSAGVYTDHITVSWVWAYCVVSVGEICIGSNSGSAQSTITLELTVTPDCIITAPDLNFGTAPLVAGFDPVNQTISLTCTKGSVYTVGLSDGQNSVSGQRRMAFGSDYLAYEIYKSSGTDRWGSTNGERRGSGDADGGAGSPDGITPQTFNYSATILTDQATPPPGIYTDSIVVDVQF</sequence>
<dbReference type="PATRIC" id="fig|320778.3.peg.1781"/>
<proteinExistence type="predicted"/>
<reference evidence="3 4" key="1">
    <citation type="submission" date="2015-05" db="EMBL/GenBank/DDBJ databases">
        <title>Photobacterium galathea sp. nov.</title>
        <authorList>
            <person name="Machado H."/>
            <person name="Gram L."/>
        </authorList>
    </citation>
    <scope>NUCLEOTIDE SEQUENCE [LARGE SCALE GENOMIC DNA]</scope>
    <source>
        <strain evidence="3 4">DSM 22954</strain>
    </source>
</reference>
<evidence type="ECO:0000259" key="2">
    <source>
        <dbReference type="Pfam" id="PF05229"/>
    </source>
</evidence>
<dbReference type="PANTHER" id="PTHR37089:SF1">
    <property type="entry name" value="MEMBRANE PROTEIN"/>
    <property type="match status" value="1"/>
</dbReference>
<dbReference type="Pfam" id="PF05229">
    <property type="entry name" value="SCPU"/>
    <property type="match status" value="2"/>
</dbReference>
<comment type="caution">
    <text evidence="3">The sequence shown here is derived from an EMBL/GenBank/DDBJ whole genome shotgun (WGS) entry which is preliminary data.</text>
</comment>
<dbReference type="InterPro" id="IPR053167">
    <property type="entry name" value="Spore_coat_component"/>
</dbReference>
<gene>
    <name evidence="3" type="ORF">ABT57_08210</name>
</gene>
<dbReference type="EMBL" id="LDOU01000006">
    <property type="protein sequence ID" value="KLV10676.1"/>
    <property type="molecule type" value="Genomic_DNA"/>
</dbReference>
<dbReference type="Proteomes" id="UP000035909">
    <property type="component" value="Unassembled WGS sequence"/>
</dbReference>
<accession>A0A0J1HGE3</accession>
<dbReference type="SMART" id="SM00972">
    <property type="entry name" value="SCPU"/>
    <property type="match status" value="2"/>
</dbReference>
<protein>
    <submittedName>
        <fullName evidence="3">Protein CsuE</fullName>
    </submittedName>
</protein>
<name>A0A0J1HGE3_9GAMM</name>
<dbReference type="STRING" id="320778.ABT57_08210"/>
<feature type="domain" description="Spore coat protein U/FanG" evidence="2">
    <location>
        <begin position="168"/>
        <end position="304"/>
    </location>
</feature>